<sequence length="313" mass="33006">MTETTATQGRARFGVPMQVGGPLASPDFAAPVAAAARAKMHAELGVRNDQVLALVTSGSPGFDVPDTARALSTARGMVPVAVCGHNRQLRRRCAALPGVVAFGWRTDMAVLAVAADVLVHNAGGMSLTEAVVASLPAVIYAPIAGQGRASAAVLADSGMAPWPQNPDELIATVRQQAARGRVDRIELDEKQQVTTVVAELAYRTWEARRARWLPRPKAGDAAVDTMTRARGISSKKAKRELGWTLQYPSQRTGFEADGICCQVQAHVATNTVAASTSRSPRRRRPPPRGSDGTSGTPSTIPTRTALCGGSELR</sequence>
<protein>
    <recommendedName>
        <fullName evidence="4">Glycosyltransferase</fullName>
    </recommendedName>
</protein>
<dbReference type="Proteomes" id="UP000654471">
    <property type="component" value="Unassembled WGS sequence"/>
</dbReference>
<gene>
    <name evidence="2" type="ORF">GCM10010211_75190</name>
</gene>
<feature type="compositionally biased region" description="Low complexity" evidence="1">
    <location>
        <begin position="289"/>
        <end position="304"/>
    </location>
</feature>
<dbReference type="InterPro" id="IPR050519">
    <property type="entry name" value="Glycosyltransf_28_UgtP"/>
</dbReference>
<dbReference type="PANTHER" id="PTHR43025">
    <property type="entry name" value="MONOGALACTOSYLDIACYLGLYCEROL SYNTHASE"/>
    <property type="match status" value="1"/>
</dbReference>
<evidence type="ECO:0000256" key="1">
    <source>
        <dbReference type="SAM" id="MobiDB-lite"/>
    </source>
</evidence>
<dbReference type="EMBL" id="BMRP01000053">
    <property type="protein sequence ID" value="GGU96807.1"/>
    <property type="molecule type" value="Genomic_DNA"/>
</dbReference>
<dbReference type="Gene3D" id="3.40.50.2000">
    <property type="entry name" value="Glycogen Phosphorylase B"/>
    <property type="match status" value="1"/>
</dbReference>
<dbReference type="SUPFAM" id="SSF53756">
    <property type="entry name" value="UDP-Glycosyltransferase/glycogen phosphorylase"/>
    <property type="match status" value="1"/>
</dbReference>
<evidence type="ECO:0008006" key="4">
    <source>
        <dbReference type="Google" id="ProtNLM"/>
    </source>
</evidence>
<feature type="region of interest" description="Disordered" evidence="1">
    <location>
        <begin position="271"/>
        <end position="313"/>
    </location>
</feature>
<keyword evidence="3" id="KW-1185">Reference proteome</keyword>
<reference evidence="3" key="1">
    <citation type="journal article" date="2019" name="Int. J. Syst. Evol. Microbiol.">
        <title>The Global Catalogue of Microorganisms (GCM) 10K type strain sequencing project: providing services to taxonomists for standard genome sequencing and annotation.</title>
        <authorList>
            <consortium name="The Broad Institute Genomics Platform"/>
            <consortium name="The Broad Institute Genome Sequencing Center for Infectious Disease"/>
            <person name="Wu L."/>
            <person name="Ma J."/>
        </authorList>
    </citation>
    <scope>NUCLEOTIDE SEQUENCE [LARGE SCALE GENOMIC DNA]</scope>
    <source>
        <strain evidence="3">JCM 3399</strain>
    </source>
</reference>
<organism evidence="2 3">
    <name type="scientific">Streptomyces albospinus</name>
    <dbReference type="NCBI Taxonomy" id="285515"/>
    <lineage>
        <taxon>Bacteria</taxon>
        <taxon>Bacillati</taxon>
        <taxon>Actinomycetota</taxon>
        <taxon>Actinomycetes</taxon>
        <taxon>Kitasatosporales</taxon>
        <taxon>Streptomycetaceae</taxon>
        <taxon>Streptomyces</taxon>
    </lineage>
</organism>
<comment type="caution">
    <text evidence="2">The sequence shown here is derived from an EMBL/GenBank/DDBJ whole genome shotgun (WGS) entry which is preliminary data.</text>
</comment>
<accession>A0ABQ2VM89</accession>
<proteinExistence type="predicted"/>
<name>A0ABQ2VM89_9ACTN</name>
<dbReference type="PANTHER" id="PTHR43025:SF3">
    <property type="entry name" value="MONOGALACTOSYLDIACYLGLYCEROL SYNTHASE 1, CHLOROPLASTIC"/>
    <property type="match status" value="1"/>
</dbReference>
<evidence type="ECO:0000313" key="3">
    <source>
        <dbReference type="Proteomes" id="UP000654471"/>
    </source>
</evidence>
<evidence type="ECO:0000313" key="2">
    <source>
        <dbReference type="EMBL" id="GGU96807.1"/>
    </source>
</evidence>